<dbReference type="Pfam" id="PF00488">
    <property type="entry name" value="MutS_V"/>
    <property type="match status" value="1"/>
</dbReference>
<dbReference type="Gene3D" id="3.30.420.110">
    <property type="entry name" value="MutS, connector domain"/>
    <property type="match status" value="1"/>
</dbReference>
<feature type="region of interest" description="Disordered" evidence="6">
    <location>
        <begin position="20"/>
        <end position="61"/>
    </location>
</feature>
<feature type="compositionally biased region" description="Polar residues" evidence="6">
    <location>
        <begin position="81"/>
        <end position="95"/>
    </location>
</feature>
<keyword evidence="5" id="KW-0469">Meiosis</keyword>
<evidence type="ECO:0000256" key="4">
    <source>
        <dbReference type="ARBA" id="ARBA00023125"/>
    </source>
</evidence>
<dbReference type="SMART" id="SM00534">
    <property type="entry name" value="MUTSac"/>
    <property type="match status" value="1"/>
</dbReference>
<evidence type="ECO:0000313" key="9">
    <source>
        <dbReference type="Proteomes" id="UP000245119"/>
    </source>
</evidence>
<organism evidence="8 9">
    <name type="scientific">Pomacea canaliculata</name>
    <name type="common">Golden apple snail</name>
    <dbReference type="NCBI Taxonomy" id="400727"/>
    <lineage>
        <taxon>Eukaryota</taxon>
        <taxon>Metazoa</taxon>
        <taxon>Spiralia</taxon>
        <taxon>Lophotrochozoa</taxon>
        <taxon>Mollusca</taxon>
        <taxon>Gastropoda</taxon>
        <taxon>Caenogastropoda</taxon>
        <taxon>Architaenioglossa</taxon>
        <taxon>Ampullarioidea</taxon>
        <taxon>Ampullariidae</taxon>
        <taxon>Pomacea</taxon>
    </lineage>
</organism>
<dbReference type="GO" id="GO:0006298">
    <property type="term" value="P:mismatch repair"/>
    <property type="evidence" value="ECO:0007669"/>
    <property type="project" value="InterPro"/>
</dbReference>
<dbReference type="GO" id="GO:0005524">
    <property type="term" value="F:ATP binding"/>
    <property type="evidence" value="ECO:0007669"/>
    <property type="project" value="UniProtKB-KW"/>
</dbReference>
<dbReference type="GO" id="GO:0007131">
    <property type="term" value="P:reciprocal meiotic recombination"/>
    <property type="evidence" value="ECO:0007669"/>
    <property type="project" value="TreeGrafter"/>
</dbReference>
<comment type="similarity">
    <text evidence="1">Belongs to the DNA mismatch repair MutS family.</text>
</comment>
<protein>
    <recommendedName>
        <fullName evidence="7">DNA mismatch repair proteins mutS family domain-containing protein</fullName>
    </recommendedName>
</protein>
<dbReference type="SUPFAM" id="SSF53150">
    <property type="entry name" value="DNA repair protein MutS, domain II"/>
    <property type="match status" value="1"/>
</dbReference>
<dbReference type="EMBL" id="PZQS01000001">
    <property type="protein sequence ID" value="PVD38561.1"/>
    <property type="molecule type" value="Genomic_DNA"/>
</dbReference>
<dbReference type="PANTHER" id="PTHR11361:SF21">
    <property type="entry name" value="MUTS PROTEIN HOMOLOG 4"/>
    <property type="match status" value="1"/>
</dbReference>
<dbReference type="Proteomes" id="UP000245119">
    <property type="component" value="Linkage Group LG1"/>
</dbReference>
<dbReference type="InterPro" id="IPR000432">
    <property type="entry name" value="DNA_mismatch_repair_MutS_C"/>
</dbReference>
<dbReference type="FunFam" id="3.30.420.110:FF:000003">
    <property type="entry name" value="mutS protein homolog 4"/>
    <property type="match status" value="1"/>
</dbReference>
<dbReference type="InterPro" id="IPR007696">
    <property type="entry name" value="DNA_mismatch_repair_MutS_core"/>
</dbReference>
<dbReference type="Pfam" id="PF05188">
    <property type="entry name" value="MutS_II"/>
    <property type="match status" value="1"/>
</dbReference>
<comment type="caution">
    <text evidence="8">The sequence shown here is derived from an EMBL/GenBank/DDBJ whole genome shotgun (WGS) entry which is preliminary data.</text>
</comment>
<evidence type="ECO:0000256" key="2">
    <source>
        <dbReference type="ARBA" id="ARBA00022741"/>
    </source>
</evidence>
<dbReference type="STRING" id="400727.A0A2T7PYR7"/>
<dbReference type="GO" id="GO:0005634">
    <property type="term" value="C:nucleus"/>
    <property type="evidence" value="ECO:0007669"/>
    <property type="project" value="TreeGrafter"/>
</dbReference>
<name>A0A2T7PYR7_POMCA</name>
<dbReference type="PANTHER" id="PTHR11361">
    <property type="entry name" value="DNA MISMATCH REPAIR PROTEIN MUTS FAMILY MEMBER"/>
    <property type="match status" value="1"/>
</dbReference>
<dbReference type="SMART" id="SM00533">
    <property type="entry name" value="MUTSd"/>
    <property type="match status" value="1"/>
</dbReference>
<dbReference type="GO" id="GO:0030983">
    <property type="term" value="F:mismatched DNA binding"/>
    <property type="evidence" value="ECO:0007669"/>
    <property type="project" value="InterPro"/>
</dbReference>
<accession>A0A2T7PYR7</accession>
<dbReference type="InterPro" id="IPR007860">
    <property type="entry name" value="DNA_mmatch_repair_MutS_con_dom"/>
</dbReference>
<dbReference type="InterPro" id="IPR036678">
    <property type="entry name" value="MutS_con_dom_sf"/>
</dbReference>
<dbReference type="FunFam" id="3.40.50.300:FF:000870">
    <property type="entry name" value="MutS protein homolog 4"/>
    <property type="match status" value="1"/>
</dbReference>
<evidence type="ECO:0000256" key="3">
    <source>
        <dbReference type="ARBA" id="ARBA00022840"/>
    </source>
</evidence>
<reference evidence="8 9" key="1">
    <citation type="submission" date="2018-04" db="EMBL/GenBank/DDBJ databases">
        <title>The genome of golden apple snail Pomacea canaliculata provides insight into stress tolerance and invasive adaptation.</title>
        <authorList>
            <person name="Liu C."/>
            <person name="Liu B."/>
            <person name="Ren Y."/>
            <person name="Zhang Y."/>
            <person name="Wang H."/>
            <person name="Li S."/>
            <person name="Jiang F."/>
            <person name="Yin L."/>
            <person name="Zhang G."/>
            <person name="Qian W."/>
            <person name="Fan W."/>
        </authorList>
    </citation>
    <scope>NUCLEOTIDE SEQUENCE [LARGE SCALE GENOMIC DNA]</scope>
    <source>
        <strain evidence="8">SZHN2017</strain>
        <tissue evidence="8">Muscle</tissue>
    </source>
</reference>
<keyword evidence="9" id="KW-1185">Reference proteome</keyword>
<evidence type="ECO:0000259" key="7">
    <source>
        <dbReference type="PROSITE" id="PS00486"/>
    </source>
</evidence>
<evidence type="ECO:0000256" key="1">
    <source>
        <dbReference type="ARBA" id="ARBA00006271"/>
    </source>
</evidence>
<dbReference type="Gene3D" id="3.40.50.300">
    <property type="entry name" value="P-loop containing nucleotide triphosphate hydrolases"/>
    <property type="match status" value="1"/>
</dbReference>
<dbReference type="SUPFAM" id="SSF48334">
    <property type="entry name" value="DNA repair protein MutS, domain III"/>
    <property type="match status" value="1"/>
</dbReference>
<dbReference type="FunFam" id="1.10.1420.10:FF:000013">
    <property type="entry name" value="mutS protein homolog 4"/>
    <property type="match status" value="1"/>
</dbReference>
<keyword evidence="3" id="KW-0067">ATP-binding</keyword>
<dbReference type="SUPFAM" id="SSF52540">
    <property type="entry name" value="P-loop containing nucleoside triphosphate hydrolases"/>
    <property type="match status" value="1"/>
</dbReference>
<sequence>MNGPRQDQTAKYCFGLLETPESTNCTSSKNEDSSSSNSEQTPAVPSRLLASSNSLPDSSTLTSCSEAFGNTSAKKRVQTPVIRSSSSLASKTPGTFKTPRTVGVRKTPKTPYTSSSMTPAAENSCSVIVAIVEGRGLARGEIGMASLDLKSPVLMMSQFSDTQTYVKTMTKLQILKPLEIILPHTVCESGNSSKLFKMISDQFPNTNISSVQRRYFNETKAQQILSVMCCLNNVVPFRYYCLATNAALLKYVEYIQNIIFAPSSLKVVFKGSEHTTMIDIMTAKNLELLENRRDPFSNHSLFGVLKYTHTAGGARLLRSNILQPPSDLETITMRQDVVREFTEKEEVFYNLKGVLSKFLDVDHIISLCVQIPKNDNVKTAESKITTVICLKHLLELVPVLQEFLKDCENPLLKAYCKTLEDPRLQIVLSKINSVVHEDTKYQKGTLPMRTQNYSVYDIFSGLLDVARRAYTEIVDDITSMVTQLGIQFHLPLRTAFSTIRGFYIQLCCSGKETFHAEDLPPIFIKVTKFKTTLNFTTADLVLLFFPDRVKGSLDEIYLMTNIVMTELLGDVRHHITVLYKLSETVAMLDMLLAFAHACTLSSYEFTDTLAIKMGRHPILEKIGAGEIVPNNTYAAEDCNFVLITGPNMSGKSTYLKQVALLQIMAQTGSFVPAEYASFRIASQIFSRVGNDDDIQTNSSTFMLEMKEMNYIIQNVSGDSLVIIDELGRGTSAEEGVGICWSVCEYLLKTKAFTFFVTHYKELTSLDNLYANVENYFMEVHRSFSREGGCEKITYTHVMSQGKTPEEHYGLMLAEMSTMPKDVLHDAAELAEMLDRLRQKNQTTDPEVARHRAIFKLASKLLQVARNSRLDLASLRAYLLNLRLHSGLHPPTATPPLATTKTAELTEGL</sequence>
<evidence type="ECO:0000256" key="6">
    <source>
        <dbReference type="SAM" id="MobiDB-lite"/>
    </source>
</evidence>
<dbReference type="GO" id="GO:0140664">
    <property type="term" value="F:ATP-dependent DNA damage sensor activity"/>
    <property type="evidence" value="ECO:0007669"/>
    <property type="project" value="InterPro"/>
</dbReference>
<feature type="domain" description="DNA mismatch repair proteins mutS family" evidence="7">
    <location>
        <begin position="719"/>
        <end position="735"/>
    </location>
</feature>
<dbReference type="Gene3D" id="1.10.1420.10">
    <property type="match status" value="2"/>
</dbReference>
<keyword evidence="4" id="KW-0238">DNA-binding</keyword>
<dbReference type="AlphaFoldDB" id="A0A2T7PYR7"/>
<dbReference type="InterPro" id="IPR027417">
    <property type="entry name" value="P-loop_NTPase"/>
</dbReference>
<proteinExistence type="inferred from homology"/>
<dbReference type="OrthoDB" id="276261at2759"/>
<evidence type="ECO:0000313" key="8">
    <source>
        <dbReference type="EMBL" id="PVD38561.1"/>
    </source>
</evidence>
<evidence type="ECO:0000256" key="5">
    <source>
        <dbReference type="ARBA" id="ARBA00023254"/>
    </source>
</evidence>
<dbReference type="InterPro" id="IPR045076">
    <property type="entry name" value="MutS"/>
</dbReference>
<dbReference type="PROSITE" id="PS00486">
    <property type="entry name" value="DNA_MISMATCH_REPAIR_2"/>
    <property type="match status" value="1"/>
</dbReference>
<keyword evidence="2" id="KW-0547">Nucleotide-binding</keyword>
<dbReference type="InterPro" id="IPR036187">
    <property type="entry name" value="DNA_mismatch_repair_MutS_sf"/>
</dbReference>
<dbReference type="Pfam" id="PF05192">
    <property type="entry name" value="MutS_III"/>
    <property type="match status" value="1"/>
</dbReference>
<gene>
    <name evidence="8" type="ORF">C0Q70_01177</name>
</gene>
<feature type="compositionally biased region" description="Polar residues" evidence="6">
    <location>
        <begin position="49"/>
        <end position="61"/>
    </location>
</feature>
<feature type="region of interest" description="Disordered" evidence="6">
    <location>
        <begin position="75"/>
        <end position="117"/>
    </location>
</feature>